<feature type="domain" description="HTH tetR-type" evidence="3">
    <location>
        <begin position="50"/>
        <end position="110"/>
    </location>
</feature>
<dbReference type="AlphaFoldDB" id="A0A318QMQ0"/>
<reference evidence="4 5" key="1">
    <citation type="submission" date="2017-07" db="EMBL/GenBank/DDBJ databases">
        <title>A draft genome sequence of Komagataeibacter sucrofermentans LMG 18788.</title>
        <authorList>
            <person name="Skraban J."/>
            <person name="Cleenwerck I."/>
            <person name="Vandamme P."/>
            <person name="Trcek J."/>
        </authorList>
    </citation>
    <scope>NUCLEOTIDE SEQUENCE [LARGE SCALE GENOMIC DNA]</scope>
    <source>
        <strain evidence="4 5">LMG 18788</strain>
    </source>
</reference>
<evidence type="ECO:0000313" key="4">
    <source>
        <dbReference type="EMBL" id="PYD79274.1"/>
    </source>
</evidence>
<dbReference type="SUPFAM" id="SSF46689">
    <property type="entry name" value="Homeodomain-like"/>
    <property type="match status" value="1"/>
</dbReference>
<evidence type="ECO:0000256" key="2">
    <source>
        <dbReference type="PROSITE-ProRule" id="PRU00335"/>
    </source>
</evidence>
<dbReference type="Proteomes" id="UP000247814">
    <property type="component" value="Unassembled WGS sequence"/>
</dbReference>
<dbReference type="InterPro" id="IPR009057">
    <property type="entry name" value="Homeodomain-like_sf"/>
</dbReference>
<evidence type="ECO:0000313" key="5">
    <source>
        <dbReference type="Proteomes" id="UP000247814"/>
    </source>
</evidence>
<evidence type="ECO:0000256" key="1">
    <source>
        <dbReference type="ARBA" id="ARBA00023125"/>
    </source>
</evidence>
<comment type="caution">
    <text evidence="4">The sequence shown here is derived from an EMBL/GenBank/DDBJ whole genome shotgun (WGS) entry which is preliminary data.</text>
</comment>
<name>A0A318QMQ0_9PROT</name>
<dbReference type="EMBL" id="NKUA01000008">
    <property type="protein sequence ID" value="PYD79274.1"/>
    <property type="molecule type" value="Genomic_DNA"/>
</dbReference>
<dbReference type="PROSITE" id="PS50977">
    <property type="entry name" value="HTH_TETR_2"/>
    <property type="match status" value="1"/>
</dbReference>
<dbReference type="GO" id="GO:0003677">
    <property type="term" value="F:DNA binding"/>
    <property type="evidence" value="ECO:0007669"/>
    <property type="project" value="UniProtKB-UniRule"/>
</dbReference>
<organism evidence="4 5">
    <name type="scientific">Komagataeibacter sucrofermentans</name>
    <dbReference type="NCBI Taxonomy" id="1053551"/>
    <lineage>
        <taxon>Bacteria</taxon>
        <taxon>Pseudomonadati</taxon>
        <taxon>Pseudomonadota</taxon>
        <taxon>Alphaproteobacteria</taxon>
        <taxon>Acetobacterales</taxon>
        <taxon>Acetobacteraceae</taxon>
        <taxon>Komagataeibacter</taxon>
    </lineage>
</organism>
<dbReference type="InterPro" id="IPR001647">
    <property type="entry name" value="HTH_TetR"/>
</dbReference>
<evidence type="ECO:0000259" key="3">
    <source>
        <dbReference type="PROSITE" id="PS50977"/>
    </source>
</evidence>
<keyword evidence="5" id="KW-1185">Reference proteome</keyword>
<dbReference type="Gene3D" id="1.10.357.10">
    <property type="entry name" value="Tetracycline Repressor, domain 2"/>
    <property type="match status" value="1"/>
</dbReference>
<keyword evidence="1 2" id="KW-0238">DNA-binding</keyword>
<dbReference type="Pfam" id="PF00440">
    <property type="entry name" value="TetR_N"/>
    <property type="match status" value="1"/>
</dbReference>
<feature type="DNA-binding region" description="H-T-H motif" evidence="2">
    <location>
        <begin position="73"/>
        <end position="92"/>
    </location>
</feature>
<protein>
    <submittedName>
        <fullName evidence="4">TetR family transcriptional regulator</fullName>
    </submittedName>
</protein>
<gene>
    <name evidence="4" type="ORF">CFR77_07695</name>
</gene>
<sequence>MQITICLGRNIMVRPFICSTHYIPEPCSTRYIFCMKTPADRTRAARGDKATRHAALTAEIATIVLHEGLGDMSVRALAAKLGTSDRMLLYYFTTREQMILAVLHEISNRLSHLLAEHSTGPRLSPGQFLTRVLALAHEADVAPFMQVWTDVIARGARGMQPYDTVARDIVRAWMAWIDSRLTTPPTGAQPGRAAAILSIVEGISLLEVASPGSTAGVSTYLTGLLDPTPPGCP</sequence>
<accession>A0A318QMQ0</accession>
<proteinExistence type="predicted"/>